<keyword evidence="3" id="KW-0694">RNA-binding</keyword>
<dbReference type="Proteomes" id="UP000074119">
    <property type="component" value="Chromosome"/>
</dbReference>
<keyword evidence="4" id="KW-0805">Transcription regulation</keyword>
<accession>A0A127MB74</accession>
<dbReference type="STRING" id="1470434.AZF00_16850"/>
<evidence type="ECO:0000256" key="4">
    <source>
        <dbReference type="ARBA" id="ARBA00023015"/>
    </source>
</evidence>
<dbReference type="GO" id="GO:0006353">
    <property type="term" value="P:DNA-templated transcription termination"/>
    <property type="evidence" value="ECO:0007669"/>
    <property type="project" value="InterPro"/>
</dbReference>
<dbReference type="KEGG" id="zal:AZF00_16850"/>
<dbReference type="InterPro" id="IPR006027">
    <property type="entry name" value="NusB_RsmB_TIM44"/>
</dbReference>
<name>A0A127MB74_9GAMM</name>
<protein>
    <submittedName>
        <fullName evidence="7">N utilization substance protein B</fullName>
    </submittedName>
</protein>
<evidence type="ECO:0000313" key="8">
    <source>
        <dbReference type="Proteomes" id="UP000074119"/>
    </source>
</evidence>
<dbReference type="PANTHER" id="PTHR11078:SF3">
    <property type="entry name" value="ANTITERMINATION NUSB DOMAIN-CONTAINING PROTEIN"/>
    <property type="match status" value="1"/>
</dbReference>
<evidence type="ECO:0000256" key="5">
    <source>
        <dbReference type="ARBA" id="ARBA00023163"/>
    </source>
</evidence>
<dbReference type="GO" id="GO:0003723">
    <property type="term" value="F:RNA binding"/>
    <property type="evidence" value="ECO:0007669"/>
    <property type="project" value="UniProtKB-KW"/>
</dbReference>
<keyword evidence="2" id="KW-0889">Transcription antitermination</keyword>
<evidence type="ECO:0000256" key="2">
    <source>
        <dbReference type="ARBA" id="ARBA00022814"/>
    </source>
</evidence>
<dbReference type="SUPFAM" id="SSF48013">
    <property type="entry name" value="NusB-like"/>
    <property type="match status" value="1"/>
</dbReference>
<reference evidence="7 8" key="1">
    <citation type="submission" date="2015-12" db="EMBL/GenBank/DDBJ databases">
        <authorList>
            <person name="Shamseldin A."/>
            <person name="Moawad H."/>
            <person name="Abd El-Rahim W.M."/>
            <person name="Sadowsky M.J."/>
        </authorList>
    </citation>
    <scope>NUCLEOTIDE SEQUENCE [LARGE SCALE GENOMIC DNA]</scope>
    <source>
        <strain evidence="7 8">SM2</strain>
    </source>
</reference>
<sequence length="141" mass="15999">MQALYQWHMAGQALSVIEAEFQADYDMSNVDKEFFHDLVHSIPAQLTDLHGLFEKHLDRKLSDLDPIELCLLRMGSYELLRRIDVPYKVAINETINLGKRFGATDGYRYLNGILDKVAMECRAVEVAAERGKSPKPASDAE</sequence>
<evidence type="ECO:0000259" key="6">
    <source>
        <dbReference type="Pfam" id="PF01029"/>
    </source>
</evidence>
<feature type="domain" description="NusB/RsmB/TIM44" evidence="6">
    <location>
        <begin position="1"/>
        <end position="118"/>
    </location>
</feature>
<dbReference type="GO" id="GO:0005829">
    <property type="term" value="C:cytosol"/>
    <property type="evidence" value="ECO:0007669"/>
    <property type="project" value="TreeGrafter"/>
</dbReference>
<evidence type="ECO:0000256" key="3">
    <source>
        <dbReference type="ARBA" id="ARBA00022884"/>
    </source>
</evidence>
<dbReference type="NCBIfam" id="TIGR01951">
    <property type="entry name" value="nusB"/>
    <property type="match status" value="1"/>
</dbReference>
<dbReference type="Gene3D" id="1.10.940.10">
    <property type="entry name" value="NusB-like"/>
    <property type="match status" value="1"/>
</dbReference>
<evidence type="ECO:0000313" key="7">
    <source>
        <dbReference type="EMBL" id="AMO70418.1"/>
    </source>
</evidence>
<evidence type="ECO:0000256" key="1">
    <source>
        <dbReference type="ARBA" id="ARBA00005952"/>
    </source>
</evidence>
<dbReference type="GO" id="GO:0031564">
    <property type="term" value="P:transcription antitermination"/>
    <property type="evidence" value="ECO:0007669"/>
    <property type="project" value="UniProtKB-KW"/>
</dbReference>
<proteinExistence type="inferred from homology"/>
<dbReference type="InterPro" id="IPR035926">
    <property type="entry name" value="NusB-like_sf"/>
</dbReference>
<dbReference type="EMBL" id="CP014544">
    <property type="protein sequence ID" value="AMO70418.1"/>
    <property type="molecule type" value="Genomic_DNA"/>
</dbReference>
<dbReference type="PANTHER" id="PTHR11078">
    <property type="entry name" value="N UTILIZATION SUBSTANCE PROTEIN B-RELATED"/>
    <property type="match status" value="1"/>
</dbReference>
<keyword evidence="5" id="KW-0804">Transcription</keyword>
<dbReference type="Pfam" id="PF01029">
    <property type="entry name" value="NusB"/>
    <property type="match status" value="1"/>
</dbReference>
<dbReference type="InterPro" id="IPR011605">
    <property type="entry name" value="NusB_fam"/>
</dbReference>
<organism evidence="7 8">
    <name type="scientific">Zhongshania aliphaticivorans</name>
    <dbReference type="NCBI Taxonomy" id="1470434"/>
    <lineage>
        <taxon>Bacteria</taxon>
        <taxon>Pseudomonadati</taxon>
        <taxon>Pseudomonadota</taxon>
        <taxon>Gammaproteobacteria</taxon>
        <taxon>Cellvibrionales</taxon>
        <taxon>Spongiibacteraceae</taxon>
        <taxon>Zhongshania</taxon>
    </lineage>
</organism>
<comment type="similarity">
    <text evidence="1">Belongs to the NusB family.</text>
</comment>
<dbReference type="AlphaFoldDB" id="A0A127MB74"/>
<gene>
    <name evidence="7" type="ORF">AZF00_16850</name>
</gene>